<gene>
    <name evidence="2" type="ORF">FPANT_1096</name>
</gene>
<evidence type="ECO:0000259" key="1">
    <source>
        <dbReference type="Pfam" id="PF06985"/>
    </source>
</evidence>
<evidence type="ECO:0000313" key="3">
    <source>
        <dbReference type="Proteomes" id="UP000544095"/>
    </source>
</evidence>
<sequence>MEQSLCDTCARINIEELVSKQGFALHKNLLELYKSVRTCQLCRHALSSLKPLLPLNLRSIPCRHAMRHLGSESSKSSLSESNQKLLATQQARAFYGQHNHPKHGLTIVVSDVESEAPGERERSIPWLTMRTLHGDPAQRSGAKTARLIPESTSNLTSTVHALEWLKECLLSKDCFGSCAHIIDNDLQECLAKTHGNNEESASPFPSEGSDMSLQEKEMRRLQLCEDIQFLHQQRSLRRDHSLVEEEIAARLVEIADTDRGIKIKIVPGSVGYSSYAALSYRWGGLDAIWQTTTKNLGMRLAEFDIVELPKTLSDTVHVVRNLGLKWVWIDSLCIVQDDKEDWAREAIKMASIYQNALVTISADSSQDAKSGLHNEKSSSIFNDRDSMKISSKLSTDEKSSIFLFPDQETRVGRSATNLRDMGDLLSHCTLRDRGWTMQERILSPRIIHYAEDQLYWECYHGIHESEDELLWMGRNVNIAKIAHRIKSAENEEAKKKELKQMLRYWYVHLIGGDYSHRSLTFIDDKLLAISGVAKALDNIHPYGYMAGHWCEDDDELVKSLCWKRGGPGKKAAKYRAPSWSWASQDSAIDYGHFSIVGTLGEKIVAEPVAVEGQSPDGTPFGRYDNGYLQIKAKVGHGKIFPNCGHDFSNYQRTGALGGYTIDPLKERCAFLLLDGGETSDLVWLDEDQATQEPITEPLDVQVVMLSEIESGGEEVPRPGACLICTLDEKYYLTRIGFTESLKYYKEGQGEEPPPISGPRLCDKKAITLTMI</sequence>
<name>A0A8H5PZG0_9HYPO</name>
<accession>A0A8H5PZG0</accession>
<dbReference type="PANTHER" id="PTHR33112">
    <property type="entry name" value="DOMAIN PROTEIN, PUTATIVE-RELATED"/>
    <property type="match status" value="1"/>
</dbReference>
<protein>
    <submittedName>
        <fullName evidence="2">Het-domain-containing protein</fullName>
    </submittedName>
</protein>
<feature type="domain" description="Heterokaryon incompatibility" evidence="1">
    <location>
        <begin position="275"/>
        <end position="439"/>
    </location>
</feature>
<evidence type="ECO:0000313" key="2">
    <source>
        <dbReference type="EMBL" id="KAF5605847.1"/>
    </source>
</evidence>
<dbReference type="EMBL" id="JAAOAR010000048">
    <property type="protein sequence ID" value="KAF5605847.1"/>
    <property type="molecule type" value="Genomic_DNA"/>
</dbReference>
<dbReference type="Pfam" id="PF06985">
    <property type="entry name" value="HET"/>
    <property type="match status" value="1"/>
</dbReference>
<dbReference type="InterPro" id="IPR010730">
    <property type="entry name" value="HET"/>
</dbReference>
<dbReference type="AlphaFoldDB" id="A0A8H5PZG0"/>
<dbReference type="PANTHER" id="PTHR33112:SF16">
    <property type="entry name" value="HETEROKARYON INCOMPATIBILITY DOMAIN-CONTAINING PROTEIN"/>
    <property type="match status" value="1"/>
</dbReference>
<proteinExistence type="predicted"/>
<dbReference type="Proteomes" id="UP000544095">
    <property type="component" value="Unassembled WGS sequence"/>
</dbReference>
<keyword evidence="3" id="KW-1185">Reference proteome</keyword>
<comment type="caution">
    <text evidence="2">The sequence shown here is derived from an EMBL/GenBank/DDBJ whole genome shotgun (WGS) entry which is preliminary data.</text>
</comment>
<reference evidence="2 3" key="1">
    <citation type="submission" date="2020-05" db="EMBL/GenBank/DDBJ databases">
        <title>Identification and distribution of gene clusters putatively required for synthesis of sphingolipid metabolism inhibitors in phylogenetically diverse species of the filamentous fungus Fusarium.</title>
        <authorList>
            <person name="Kim H.-S."/>
            <person name="Busman M."/>
            <person name="Brown D.W."/>
            <person name="Divon H."/>
            <person name="Uhlig S."/>
            <person name="Proctor R.H."/>
        </authorList>
    </citation>
    <scope>NUCLEOTIDE SEQUENCE [LARGE SCALE GENOMIC DNA]</scope>
    <source>
        <strain evidence="2 3">NRRL 25211</strain>
    </source>
</reference>
<organism evidence="2 3">
    <name type="scientific">Fusarium pseudoanthophilum</name>
    <dbReference type="NCBI Taxonomy" id="48495"/>
    <lineage>
        <taxon>Eukaryota</taxon>
        <taxon>Fungi</taxon>
        <taxon>Dikarya</taxon>
        <taxon>Ascomycota</taxon>
        <taxon>Pezizomycotina</taxon>
        <taxon>Sordariomycetes</taxon>
        <taxon>Hypocreomycetidae</taxon>
        <taxon>Hypocreales</taxon>
        <taxon>Nectriaceae</taxon>
        <taxon>Fusarium</taxon>
        <taxon>Fusarium fujikuroi species complex</taxon>
    </lineage>
</organism>